<keyword evidence="2" id="KW-1185">Reference proteome</keyword>
<gene>
    <name evidence="1" type="ORF">AK812_SmicGene23188</name>
</gene>
<dbReference type="AlphaFoldDB" id="A0A1Q9DHU3"/>
<name>A0A1Q9DHU3_SYMMI</name>
<dbReference type="Proteomes" id="UP000186817">
    <property type="component" value="Unassembled WGS sequence"/>
</dbReference>
<proteinExistence type="predicted"/>
<protein>
    <submittedName>
        <fullName evidence="1">Uncharacterized protein</fullName>
    </submittedName>
</protein>
<evidence type="ECO:0000313" key="1">
    <source>
        <dbReference type="EMBL" id="OLP94754.1"/>
    </source>
</evidence>
<organism evidence="1 2">
    <name type="scientific">Symbiodinium microadriaticum</name>
    <name type="common">Dinoflagellate</name>
    <name type="synonym">Zooxanthella microadriatica</name>
    <dbReference type="NCBI Taxonomy" id="2951"/>
    <lineage>
        <taxon>Eukaryota</taxon>
        <taxon>Sar</taxon>
        <taxon>Alveolata</taxon>
        <taxon>Dinophyceae</taxon>
        <taxon>Suessiales</taxon>
        <taxon>Symbiodiniaceae</taxon>
        <taxon>Symbiodinium</taxon>
    </lineage>
</organism>
<sequence>MSLSVTDEKEKIMGTKGAFTCPDWPSHSHLLHLQRMNAERHILTSTFQTRHLRKVTAKMRMAAALALEGKFDVGLVIKFKTAARAFGHLQVAAQIRREAQKAEQEAVRGNPKKELLRYALNLVKAAGLDWEEAERLVDMVALIPVEFMIVYQYLLDVLEMPLVVDDAQIKASRPKTRNFTAVVQMLEFKLPSLWAMSMPGLRSVVTETASRLHVGVAHGGRFLILSGFDGEAMKTQAGLWDPKAEPEVPRSLRLPAADHSEESELVVALEADKVSRAEVQKQQPMYGALRVVLVFDAQ</sequence>
<evidence type="ECO:0000313" key="2">
    <source>
        <dbReference type="Proteomes" id="UP000186817"/>
    </source>
</evidence>
<comment type="caution">
    <text evidence="1">The sequence shown here is derived from an EMBL/GenBank/DDBJ whole genome shotgun (WGS) entry which is preliminary data.</text>
</comment>
<accession>A0A1Q9DHU3</accession>
<dbReference type="EMBL" id="LSRX01000530">
    <property type="protein sequence ID" value="OLP94754.1"/>
    <property type="molecule type" value="Genomic_DNA"/>
</dbReference>
<reference evidence="1 2" key="1">
    <citation type="submission" date="2016-02" db="EMBL/GenBank/DDBJ databases">
        <title>Genome analysis of coral dinoflagellate symbionts highlights evolutionary adaptations to a symbiotic lifestyle.</title>
        <authorList>
            <person name="Aranda M."/>
            <person name="Li Y."/>
            <person name="Liew Y.J."/>
            <person name="Baumgarten S."/>
            <person name="Simakov O."/>
            <person name="Wilson M."/>
            <person name="Piel J."/>
            <person name="Ashoor H."/>
            <person name="Bougouffa S."/>
            <person name="Bajic V.B."/>
            <person name="Ryu T."/>
            <person name="Ravasi T."/>
            <person name="Bayer T."/>
            <person name="Micklem G."/>
            <person name="Kim H."/>
            <person name="Bhak J."/>
            <person name="Lajeunesse T.C."/>
            <person name="Voolstra C.R."/>
        </authorList>
    </citation>
    <scope>NUCLEOTIDE SEQUENCE [LARGE SCALE GENOMIC DNA]</scope>
    <source>
        <strain evidence="1 2">CCMP2467</strain>
    </source>
</reference>